<keyword evidence="1" id="KW-1185">Reference proteome</keyword>
<dbReference type="Gene3D" id="3.60.10.10">
    <property type="entry name" value="Endonuclease/exonuclease/phosphatase"/>
    <property type="match status" value="1"/>
</dbReference>
<accession>A0A6P9EC88</accession>
<dbReference type="PANTHER" id="PTHR33710">
    <property type="entry name" value="BNAC02G09200D PROTEIN"/>
    <property type="match status" value="1"/>
</dbReference>
<dbReference type="KEGG" id="jre:118348144"/>
<dbReference type="PANTHER" id="PTHR33710:SF77">
    <property type="entry name" value="DNASE I-LIKE SUPERFAMILY PROTEIN"/>
    <property type="match status" value="1"/>
</dbReference>
<evidence type="ECO:0000313" key="1">
    <source>
        <dbReference type="Proteomes" id="UP000235220"/>
    </source>
</evidence>
<dbReference type="SUPFAM" id="SSF56219">
    <property type="entry name" value="DNase I-like"/>
    <property type="match status" value="1"/>
</dbReference>
<dbReference type="GeneID" id="118348144"/>
<name>A0A6P9EC88_JUGRE</name>
<dbReference type="InParanoid" id="A0A6P9EC88"/>
<evidence type="ECO:0000313" key="2">
    <source>
        <dbReference type="RefSeq" id="XP_035545024.1"/>
    </source>
</evidence>
<dbReference type="Proteomes" id="UP000235220">
    <property type="component" value="Chromosome 4"/>
</dbReference>
<gene>
    <name evidence="2" type="primary">LOC118348144</name>
</gene>
<dbReference type="RefSeq" id="XP_035545024.1">
    <property type="nucleotide sequence ID" value="XM_035689131.1"/>
</dbReference>
<protein>
    <submittedName>
        <fullName evidence="2">Uncharacterized protein LOC118348144</fullName>
    </submittedName>
</protein>
<dbReference type="AlphaFoldDB" id="A0A6P9EC88"/>
<proteinExistence type="predicted"/>
<dbReference type="InterPro" id="IPR036691">
    <property type="entry name" value="Endo/exonu/phosph_ase_sf"/>
</dbReference>
<reference evidence="2" key="1">
    <citation type="submission" date="2025-08" db="UniProtKB">
        <authorList>
            <consortium name="RefSeq"/>
        </authorList>
    </citation>
    <scope>IDENTIFICATION</scope>
    <source>
        <tissue evidence="2">Leaves</tissue>
    </source>
</reference>
<sequence length="251" mass="29393">MVDLGDGKKSTAISVRGEVLRKASVEEFYRAETWDVSCLERGFQEFSDDKVLLTGFYGFPDTTHRRDSWKLLRLLKPSVEMAWLCYGDFNELMHHHAKQGGARRPYKQMEEFRSNVDYFGLSDLGFEGNKYTWCNKREGPHFTKERLDRALVLQRGSHILKSQKYLGHCKEALMKWSRTTLRQYRKETQIKLQHLANLQESNTGSSVEIIKEVKLEIDKFLEEDNVKWKQRAKQACLEEGDRNSKVLSQMC</sequence>
<organism evidence="1 2">
    <name type="scientific">Juglans regia</name>
    <name type="common">English walnut</name>
    <dbReference type="NCBI Taxonomy" id="51240"/>
    <lineage>
        <taxon>Eukaryota</taxon>
        <taxon>Viridiplantae</taxon>
        <taxon>Streptophyta</taxon>
        <taxon>Embryophyta</taxon>
        <taxon>Tracheophyta</taxon>
        <taxon>Spermatophyta</taxon>
        <taxon>Magnoliopsida</taxon>
        <taxon>eudicotyledons</taxon>
        <taxon>Gunneridae</taxon>
        <taxon>Pentapetalae</taxon>
        <taxon>rosids</taxon>
        <taxon>fabids</taxon>
        <taxon>Fagales</taxon>
        <taxon>Juglandaceae</taxon>
        <taxon>Juglans</taxon>
    </lineage>
</organism>
<dbReference type="OrthoDB" id="1720282at2759"/>